<sequence length="214" mass="25138">MEECGDFFLILQYLPNPTLQRFKAFNQKTIQEHYGNFDKNSVQDITGAFFQHCEKDSRTRGGLIPQEKIVNLINDIFWADTVTGKPRWPRLSNRPQMPYMEAFLLETFRHSSFVPFTIPHNTTRDTTLNGFHIPKEHCVFINQWHVNHDHMGKCRCIGKVLAKWEVFLFLAILWQWLEFSVPSGVKVDLTPIYGLTMKHAHCEHIQAWLCFSIK</sequence>
<comment type="cofactor">
    <cofactor evidence="1">
        <name>heme</name>
        <dbReference type="ChEBI" id="CHEBI:30413"/>
    </cofactor>
</comment>
<name>L5JVM2_PTEAL</name>
<keyword evidence="9" id="KW-0492">Microsome</keyword>
<dbReference type="GO" id="GO:0004508">
    <property type="term" value="F:steroid 17-alpha-monooxygenase activity"/>
    <property type="evidence" value="ECO:0007669"/>
    <property type="project" value="TreeGrafter"/>
</dbReference>
<dbReference type="InterPro" id="IPR036396">
    <property type="entry name" value="Cyt_P450_sf"/>
</dbReference>
<keyword evidence="12" id="KW-0503">Monooxygenase</keyword>
<dbReference type="SUPFAM" id="SSF48264">
    <property type="entry name" value="Cytochrome P450"/>
    <property type="match status" value="1"/>
</dbReference>
<comment type="subcellular location">
    <subcellularLocation>
        <location evidence="3">Endoplasmic reticulum membrane</location>
    </subcellularLocation>
    <subcellularLocation>
        <location evidence="2">Microsome membrane</location>
    </subcellularLocation>
</comment>
<reference evidence="14" key="1">
    <citation type="journal article" date="2013" name="Science">
        <title>Comparative analysis of bat genomes provides insight into the evolution of flight and immunity.</title>
        <authorList>
            <person name="Zhang G."/>
            <person name="Cowled C."/>
            <person name="Shi Z."/>
            <person name="Huang Z."/>
            <person name="Bishop-Lilly K.A."/>
            <person name="Fang X."/>
            <person name="Wynne J.W."/>
            <person name="Xiong Z."/>
            <person name="Baker M.L."/>
            <person name="Zhao W."/>
            <person name="Tachedjian M."/>
            <person name="Zhu Y."/>
            <person name="Zhou P."/>
            <person name="Jiang X."/>
            <person name="Ng J."/>
            <person name="Yang L."/>
            <person name="Wu L."/>
            <person name="Xiao J."/>
            <person name="Feng Y."/>
            <person name="Chen Y."/>
            <person name="Sun X."/>
            <person name="Zhang Y."/>
            <person name="Marsh G.A."/>
            <person name="Crameri G."/>
            <person name="Broder C.C."/>
            <person name="Frey K.G."/>
            <person name="Wang L.F."/>
            <person name="Wang J."/>
        </authorList>
    </citation>
    <scope>NUCLEOTIDE SEQUENCE [LARGE SCALE GENOMIC DNA]</scope>
</reference>
<dbReference type="STRING" id="9402.L5JVM2"/>
<evidence type="ECO:0000256" key="9">
    <source>
        <dbReference type="ARBA" id="ARBA00022848"/>
    </source>
</evidence>
<evidence type="ECO:0000256" key="11">
    <source>
        <dbReference type="ARBA" id="ARBA00023004"/>
    </source>
</evidence>
<evidence type="ECO:0000313" key="13">
    <source>
        <dbReference type="EMBL" id="ELK03489.1"/>
    </source>
</evidence>
<dbReference type="EMBL" id="KB031080">
    <property type="protein sequence ID" value="ELK03489.1"/>
    <property type="molecule type" value="Genomic_DNA"/>
</dbReference>
<dbReference type="EC" id="1.14.14.1" evidence="5"/>
<accession>L5JVM2</accession>
<keyword evidence="14" id="KW-1185">Reference proteome</keyword>
<dbReference type="GO" id="GO:0005506">
    <property type="term" value="F:iron ion binding"/>
    <property type="evidence" value="ECO:0007669"/>
    <property type="project" value="InterPro"/>
</dbReference>
<keyword evidence="8" id="KW-0256">Endoplasmic reticulum</keyword>
<gene>
    <name evidence="13" type="ORF">PAL_GLEAN10013526</name>
</gene>
<dbReference type="AlphaFoldDB" id="L5JVM2"/>
<keyword evidence="11" id="KW-0408">Iron</keyword>
<organism evidence="13 14">
    <name type="scientific">Pteropus alecto</name>
    <name type="common">Black flying fox</name>
    <dbReference type="NCBI Taxonomy" id="9402"/>
    <lineage>
        <taxon>Eukaryota</taxon>
        <taxon>Metazoa</taxon>
        <taxon>Chordata</taxon>
        <taxon>Craniata</taxon>
        <taxon>Vertebrata</taxon>
        <taxon>Euteleostomi</taxon>
        <taxon>Mammalia</taxon>
        <taxon>Eutheria</taxon>
        <taxon>Laurasiatheria</taxon>
        <taxon>Chiroptera</taxon>
        <taxon>Yinpterochiroptera</taxon>
        <taxon>Pteropodoidea</taxon>
        <taxon>Pteropodidae</taxon>
        <taxon>Pteropodinae</taxon>
        <taxon>Pteropus</taxon>
    </lineage>
</organism>
<evidence type="ECO:0000256" key="2">
    <source>
        <dbReference type="ARBA" id="ARBA00004524"/>
    </source>
</evidence>
<dbReference type="PANTHER" id="PTHR24289:SF21">
    <property type="entry name" value="CYTOCHROME P450 1A"/>
    <property type="match status" value="1"/>
</dbReference>
<evidence type="ECO:0000313" key="14">
    <source>
        <dbReference type="Proteomes" id="UP000010552"/>
    </source>
</evidence>
<evidence type="ECO:0000256" key="12">
    <source>
        <dbReference type="ARBA" id="ARBA00023033"/>
    </source>
</evidence>
<keyword evidence="6" id="KW-0349">Heme</keyword>
<evidence type="ECO:0000256" key="4">
    <source>
        <dbReference type="ARBA" id="ARBA00010617"/>
    </source>
</evidence>
<dbReference type="InterPro" id="IPR001128">
    <property type="entry name" value="Cyt_P450"/>
</dbReference>
<evidence type="ECO:0000256" key="10">
    <source>
        <dbReference type="ARBA" id="ARBA00023002"/>
    </source>
</evidence>
<dbReference type="InParanoid" id="L5JVM2"/>
<dbReference type="Proteomes" id="UP000010552">
    <property type="component" value="Unassembled WGS sequence"/>
</dbReference>
<dbReference type="PANTHER" id="PTHR24289">
    <property type="entry name" value="STEROID 17-ALPHA-HYDROXYLASE/17,20 LYASE"/>
    <property type="match status" value="1"/>
</dbReference>
<protein>
    <recommendedName>
        <fullName evidence="5">unspecific monooxygenase</fullName>
        <ecNumber evidence="5">1.14.14.1</ecNumber>
    </recommendedName>
</protein>
<evidence type="ECO:0000256" key="7">
    <source>
        <dbReference type="ARBA" id="ARBA00022723"/>
    </source>
</evidence>
<evidence type="ECO:0000256" key="8">
    <source>
        <dbReference type="ARBA" id="ARBA00022824"/>
    </source>
</evidence>
<evidence type="ECO:0000256" key="3">
    <source>
        <dbReference type="ARBA" id="ARBA00004586"/>
    </source>
</evidence>
<dbReference type="GO" id="GO:0020037">
    <property type="term" value="F:heme binding"/>
    <property type="evidence" value="ECO:0007669"/>
    <property type="project" value="InterPro"/>
</dbReference>
<dbReference type="GO" id="GO:0042446">
    <property type="term" value="P:hormone biosynthetic process"/>
    <property type="evidence" value="ECO:0007669"/>
    <property type="project" value="TreeGrafter"/>
</dbReference>
<keyword evidence="10" id="KW-0560">Oxidoreductase</keyword>
<dbReference type="GO" id="GO:0042448">
    <property type="term" value="P:progesterone metabolic process"/>
    <property type="evidence" value="ECO:0007669"/>
    <property type="project" value="TreeGrafter"/>
</dbReference>
<keyword evidence="7" id="KW-0479">Metal-binding</keyword>
<evidence type="ECO:0000256" key="5">
    <source>
        <dbReference type="ARBA" id="ARBA00012109"/>
    </source>
</evidence>
<dbReference type="Pfam" id="PF00067">
    <property type="entry name" value="p450"/>
    <property type="match status" value="1"/>
</dbReference>
<dbReference type="Gene3D" id="1.10.630.10">
    <property type="entry name" value="Cytochrome P450"/>
    <property type="match status" value="2"/>
</dbReference>
<comment type="similarity">
    <text evidence="4">Belongs to the cytochrome P450 family.</text>
</comment>
<proteinExistence type="inferred from homology"/>
<evidence type="ECO:0000256" key="1">
    <source>
        <dbReference type="ARBA" id="ARBA00001971"/>
    </source>
</evidence>
<evidence type="ECO:0000256" key="6">
    <source>
        <dbReference type="ARBA" id="ARBA00022617"/>
    </source>
</evidence>
<dbReference type="GO" id="GO:0005789">
    <property type="term" value="C:endoplasmic reticulum membrane"/>
    <property type="evidence" value="ECO:0007669"/>
    <property type="project" value="UniProtKB-SubCell"/>
</dbReference>